<reference evidence="2 3" key="1">
    <citation type="submission" date="2014-04" db="EMBL/GenBank/DDBJ databases">
        <title>Evolutionary Origins and Diversification of the Mycorrhizal Mutualists.</title>
        <authorList>
            <consortium name="DOE Joint Genome Institute"/>
            <consortium name="Mycorrhizal Genomics Consortium"/>
            <person name="Kohler A."/>
            <person name="Kuo A."/>
            <person name="Nagy L.G."/>
            <person name="Floudas D."/>
            <person name="Copeland A."/>
            <person name="Barry K.W."/>
            <person name="Cichocki N."/>
            <person name="Veneault-Fourrey C."/>
            <person name="LaButti K."/>
            <person name="Lindquist E.A."/>
            <person name="Lipzen A."/>
            <person name="Lundell T."/>
            <person name="Morin E."/>
            <person name="Murat C."/>
            <person name="Riley R."/>
            <person name="Ohm R."/>
            <person name="Sun H."/>
            <person name="Tunlid A."/>
            <person name="Henrissat B."/>
            <person name="Grigoriev I.V."/>
            <person name="Hibbett D.S."/>
            <person name="Martin F."/>
        </authorList>
    </citation>
    <scope>NUCLEOTIDE SEQUENCE [LARGE SCALE GENOMIC DNA]</scope>
    <source>
        <strain evidence="2 3">Koide BX008</strain>
    </source>
</reference>
<feature type="region of interest" description="Disordered" evidence="1">
    <location>
        <begin position="187"/>
        <end position="206"/>
    </location>
</feature>
<evidence type="ECO:0000313" key="3">
    <source>
        <dbReference type="Proteomes" id="UP000054549"/>
    </source>
</evidence>
<dbReference type="Proteomes" id="UP000054549">
    <property type="component" value="Unassembled WGS sequence"/>
</dbReference>
<dbReference type="AlphaFoldDB" id="A0A0C2WDD0"/>
<proteinExistence type="predicted"/>
<organism evidence="2 3">
    <name type="scientific">Amanita muscaria (strain Koide BX008)</name>
    <dbReference type="NCBI Taxonomy" id="946122"/>
    <lineage>
        <taxon>Eukaryota</taxon>
        <taxon>Fungi</taxon>
        <taxon>Dikarya</taxon>
        <taxon>Basidiomycota</taxon>
        <taxon>Agaricomycotina</taxon>
        <taxon>Agaricomycetes</taxon>
        <taxon>Agaricomycetidae</taxon>
        <taxon>Agaricales</taxon>
        <taxon>Pluteineae</taxon>
        <taxon>Amanitaceae</taxon>
        <taxon>Amanita</taxon>
    </lineage>
</organism>
<evidence type="ECO:0000313" key="2">
    <source>
        <dbReference type="EMBL" id="KIL54571.1"/>
    </source>
</evidence>
<gene>
    <name evidence="2" type="ORF">M378DRAFT_182495</name>
</gene>
<sequence length="206" mass="23064">MTCVDELKELSKELWAPVWISQSPRCGALPLTTKRSPKAMVGLLRYSLGTVGAPQLRVGRLIHRLSLFSCSRVSVDCSWVEESDMWDILDRVRWSEGSRMLNKHKVELPTAEAPRWFRVGLQRPHTSSQRLEDVGKPRSVVWAAGCRRNYALVGTEAPGMDLSRPGVIGHRTGAVLLETQARSMGAEDFGWPNGRNLKQQGSLEKE</sequence>
<name>A0A0C2WDD0_AMAMK</name>
<protein>
    <submittedName>
        <fullName evidence="2">Uncharacterized protein</fullName>
    </submittedName>
</protein>
<dbReference type="EMBL" id="KN818698">
    <property type="protein sequence ID" value="KIL54571.1"/>
    <property type="molecule type" value="Genomic_DNA"/>
</dbReference>
<keyword evidence="3" id="KW-1185">Reference proteome</keyword>
<accession>A0A0C2WDD0</accession>
<feature type="compositionally biased region" description="Polar residues" evidence="1">
    <location>
        <begin position="196"/>
        <end position="206"/>
    </location>
</feature>
<dbReference type="HOGENOM" id="CLU_1331638_0_0_1"/>
<dbReference type="InParanoid" id="A0A0C2WDD0"/>
<evidence type="ECO:0000256" key="1">
    <source>
        <dbReference type="SAM" id="MobiDB-lite"/>
    </source>
</evidence>